<reference evidence="2 3" key="1">
    <citation type="submission" date="2020-03" db="EMBL/GenBank/DDBJ databases">
        <title>The Isolation and Genome Sequence of a Novel Cyanophage S-N03 from the Huanghai Sea, China.</title>
        <authorList>
            <person name="Jiang T."/>
        </authorList>
    </citation>
    <scope>NUCLEOTIDE SEQUENCE [LARGE SCALE GENOMIC DNA]</scope>
</reference>
<dbReference type="EMBL" id="MT162466">
    <property type="protein sequence ID" value="QIN96752.1"/>
    <property type="molecule type" value="Genomic_DNA"/>
</dbReference>
<evidence type="ECO:0000313" key="3">
    <source>
        <dbReference type="Proteomes" id="UP000502617"/>
    </source>
</evidence>
<dbReference type="RefSeq" id="YP_010669132.1">
    <property type="nucleotide sequence ID" value="NC_070959.1"/>
</dbReference>
<keyword evidence="3" id="KW-1185">Reference proteome</keyword>
<accession>A0A6G8R5U2</accession>
<dbReference type="Pfam" id="PF20198">
    <property type="entry name" value="DUF6561"/>
    <property type="match status" value="1"/>
</dbReference>
<dbReference type="GeneID" id="77945286"/>
<evidence type="ECO:0000256" key="1">
    <source>
        <dbReference type="SAM" id="MobiDB-lite"/>
    </source>
</evidence>
<sequence>MQLSLIVLKNDTVLVSQSDQLDYEPKCHLVNPCTISGTTKLTLKRWPAHTDDEHILLRSEDLLTVCEPSSKVAEAYLKKFKLKASDFSEPLTEEPEAVMLTEEEQRPDITSVPDFDEDYEPRYVEEF</sequence>
<organism evidence="2 3">
    <name type="scientific">Synechococcus phage S-N03</name>
    <dbReference type="NCBI Taxonomy" id="2718943"/>
    <lineage>
        <taxon>Viruses</taxon>
        <taxon>Duplodnaviria</taxon>
        <taxon>Heunggongvirae</taxon>
        <taxon>Uroviricota</taxon>
        <taxon>Caudoviricetes</taxon>
        <taxon>Pantevenvirales</taxon>
        <taxon>Kyanoviridae</taxon>
        <taxon>Huanghaivirus</taxon>
        <taxon>Huanghaivirus snothree</taxon>
    </lineage>
</organism>
<dbReference type="KEGG" id="vg:77945286"/>
<dbReference type="Proteomes" id="UP000502617">
    <property type="component" value="Segment"/>
</dbReference>
<dbReference type="Gene3D" id="2.30.30.100">
    <property type="match status" value="1"/>
</dbReference>
<feature type="region of interest" description="Disordered" evidence="1">
    <location>
        <begin position="92"/>
        <end position="116"/>
    </location>
</feature>
<evidence type="ECO:0000313" key="2">
    <source>
        <dbReference type="EMBL" id="QIN96752.1"/>
    </source>
</evidence>
<name>A0A6G8R5U2_9CAUD</name>
<dbReference type="InterPro" id="IPR046691">
    <property type="entry name" value="DUF6561"/>
</dbReference>
<protein>
    <submittedName>
        <fullName evidence="2">Uncharacterized protein</fullName>
    </submittedName>
</protein>
<proteinExistence type="predicted"/>